<reference evidence="2" key="1">
    <citation type="submission" date="2019-08" db="EMBL/GenBank/DDBJ databases">
        <authorList>
            <person name="Kucharzyk K."/>
            <person name="Murdoch R.W."/>
            <person name="Higgins S."/>
            <person name="Loffler F."/>
        </authorList>
    </citation>
    <scope>NUCLEOTIDE SEQUENCE</scope>
</reference>
<dbReference type="EMBL" id="VSSQ01107786">
    <property type="protein sequence ID" value="MPN46812.1"/>
    <property type="molecule type" value="Genomic_DNA"/>
</dbReference>
<organism evidence="2">
    <name type="scientific">bioreactor metagenome</name>
    <dbReference type="NCBI Taxonomy" id="1076179"/>
    <lineage>
        <taxon>unclassified sequences</taxon>
        <taxon>metagenomes</taxon>
        <taxon>ecological metagenomes</taxon>
    </lineage>
</organism>
<comment type="caution">
    <text evidence="2">The sequence shown here is derived from an EMBL/GenBank/DDBJ whole genome shotgun (WGS) entry which is preliminary data.</text>
</comment>
<gene>
    <name evidence="2" type="ORF">SDC9_194411</name>
</gene>
<dbReference type="AlphaFoldDB" id="A0A645I7R4"/>
<evidence type="ECO:0000313" key="2">
    <source>
        <dbReference type="EMBL" id="MPN46812.1"/>
    </source>
</evidence>
<protein>
    <submittedName>
        <fullName evidence="2">Uncharacterized protein</fullName>
    </submittedName>
</protein>
<proteinExistence type="predicted"/>
<accession>A0A645I7R4</accession>
<sequence length="103" mass="11669">MDIVIRHHIGERCRLGYRGAQKRARGAHGVAAAPHAQNSEWQGDEHFAHLLDQLRDGCRHHAPLALHEPAEGAHHADKQQARRDDQEAERGFRSRRRPAQALV</sequence>
<evidence type="ECO:0000256" key="1">
    <source>
        <dbReference type="SAM" id="MobiDB-lite"/>
    </source>
</evidence>
<name>A0A645I7R4_9ZZZZ</name>
<feature type="compositionally biased region" description="Basic residues" evidence="1">
    <location>
        <begin position="93"/>
        <end position="103"/>
    </location>
</feature>
<feature type="region of interest" description="Disordered" evidence="1">
    <location>
        <begin position="63"/>
        <end position="103"/>
    </location>
</feature>
<feature type="compositionally biased region" description="Basic and acidic residues" evidence="1">
    <location>
        <begin position="68"/>
        <end position="92"/>
    </location>
</feature>